<keyword evidence="7" id="KW-1185">Reference proteome</keyword>
<feature type="compositionally biased region" description="Pro residues" evidence="3">
    <location>
        <begin position="148"/>
        <end position="157"/>
    </location>
</feature>
<dbReference type="Proteomes" id="UP000583929">
    <property type="component" value="Unassembled WGS sequence"/>
</dbReference>
<gene>
    <name evidence="5" type="ORF">F8388_011692</name>
    <name evidence="4" type="ORF">G4B88_017175</name>
</gene>
<dbReference type="InterPro" id="IPR040265">
    <property type="entry name" value="CHUP1/IPGA1-like"/>
</dbReference>
<evidence type="ECO:0000256" key="3">
    <source>
        <dbReference type="SAM" id="MobiDB-lite"/>
    </source>
</evidence>
<dbReference type="PANTHER" id="PTHR31342">
    <property type="entry name" value="PROTEIN CHUP1, CHLOROPLASTIC"/>
    <property type="match status" value="1"/>
</dbReference>
<name>A0A7J6DM93_CANSA</name>
<dbReference type="GO" id="GO:0055028">
    <property type="term" value="C:cortical microtubule"/>
    <property type="evidence" value="ECO:0007669"/>
    <property type="project" value="TreeGrafter"/>
</dbReference>
<dbReference type="GO" id="GO:0072699">
    <property type="term" value="P:protein localization to cortical microtubule cytoskeleton"/>
    <property type="evidence" value="ECO:0007669"/>
    <property type="project" value="TreeGrafter"/>
</dbReference>
<reference evidence="6 7" key="1">
    <citation type="journal article" date="2020" name="bioRxiv">
        <title>Sequence and annotation of 42 cannabis genomes reveals extensive copy number variation in cannabinoid synthesis and pathogen resistance genes.</title>
        <authorList>
            <person name="Mckernan K.J."/>
            <person name="Helbert Y."/>
            <person name="Kane L.T."/>
            <person name="Ebling H."/>
            <person name="Zhang L."/>
            <person name="Liu B."/>
            <person name="Eaton Z."/>
            <person name="Mclaughlin S."/>
            <person name="Kingan S."/>
            <person name="Baybayan P."/>
            <person name="Concepcion G."/>
            <person name="Jordan M."/>
            <person name="Riva A."/>
            <person name="Barbazuk W."/>
            <person name="Harkins T."/>
        </authorList>
    </citation>
    <scope>NUCLEOTIDE SEQUENCE [LARGE SCALE GENOMIC DNA]</scope>
    <source>
        <strain evidence="6 7">cv. Jamaican Lion 4</strain>
        <strain evidence="4">Father</strain>
        <strain evidence="5">Mother</strain>
        <tissue evidence="4">Leaf</tissue>
    </source>
</reference>
<comment type="caution">
    <text evidence="4">The sequence shown here is derived from an EMBL/GenBank/DDBJ whole genome shotgun (WGS) entry which is preliminary data.</text>
</comment>
<feature type="compositionally biased region" description="Basic and acidic residues" evidence="3">
    <location>
        <begin position="94"/>
        <end position="110"/>
    </location>
</feature>
<sequence>MPREDDEFEITLLRRQLEDSLVSNGSLAKENDELRQEVTRLKAQISSLRAHNHERKSMLWKKLHNSMDGNNNIDVSQQKPSFLVSLSGQQSPAMEKRHQKQDFPESEFTKGKPAKVPNPQPSPVSLTSPPLFKEVVKDNKVSSATLGGPPPPPPPLPSKSLVGSKAVRRVPEVMELYRSLTRRDANIENKSSAAKVPAFALTRNMIGEIENRSTYISAVKSEVEKQAEFINLLIREVESAAHKRISDVEAFVTWLDEQLSSLVDERAVLKHFPQWPERKADTMREAACNYRDLRNLKIEVQSFEDNPKEPLSQALRKMQELQDRREHRSINNVERTRESTSKRYKDLKIPWDWMLDTGLIGEMKLSSLRLAKEYMKRITKELQCNECTREENLLLQGVRFAYRIHQFAGGFDGETIYAFQELKRVGLV</sequence>
<protein>
    <recommendedName>
        <fullName evidence="8">Protein CHUP1, chloroplastic</fullName>
    </recommendedName>
</protein>
<evidence type="ECO:0000256" key="2">
    <source>
        <dbReference type="SAM" id="Coils"/>
    </source>
</evidence>
<evidence type="ECO:0000313" key="4">
    <source>
        <dbReference type="EMBL" id="KAF4347234.1"/>
    </source>
</evidence>
<evidence type="ECO:0008006" key="8">
    <source>
        <dbReference type="Google" id="ProtNLM"/>
    </source>
</evidence>
<dbReference type="PANTHER" id="PTHR31342:SF48">
    <property type="entry name" value="CHUP1-LIKE PROTEIN"/>
    <property type="match status" value="1"/>
</dbReference>
<evidence type="ECO:0000313" key="6">
    <source>
        <dbReference type="Proteomes" id="UP000525078"/>
    </source>
</evidence>
<dbReference type="EMBL" id="JAATIQ010000833">
    <property type="protein sequence ID" value="KAF4347234.1"/>
    <property type="molecule type" value="Genomic_DNA"/>
</dbReference>
<dbReference type="EMBL" id="JAATIP010000038">
    <property type="protein sequence ID" value="KAF4387544.1"/>
    <property type="molecule type" value="Genomic_DNA"/>
</dbReference>
<feature type="coiled-coil region" evidence="2">
    <location>
        <begin position="24"/>
        <end position="51"/>
    </location>
</feature>
<dbReference type="Proteomes" id="UP000525078">
    <property type="component" value="Unassembled WGS sequence"/>
</dbReference>
<accession>A0A7J6DM93</accession>
<keyword evidence="1 2" id="KW-0175">Coiled coil</keyword>
<dbReference type="AlphaFoldDB" id="A0A7J6DM93"/>
<proteinExistence type="predicted"/>
<evidence type="ECO:0000313" key="5">
    <source>
        <dbReference type="EMBL" id="KAF4387544.1"/>
    </source>
</evidence>
<evidence type="ECO:0000256" key="1">
    <source>
        <dbReference type="ARBA" id="ARBA00023054"/>
    </source>
</evidence>
<evidence type="ECO:0000313" key="7">
    <source>
        <dbReference type="Proteomes" id="UP000583929"/>
    </source>
</evidence>
<organism evidence="4 7">
    <name type="scientific">Cannabis sativa</name>
    <name type="common">Hemp</name>
    <name type="synonym">Marijuana</name>
    <dbReference type="NCBI Taxonomy" id="3483"/>
    <lineage>
        <taxon>Eukaryota</taxon>
        <taxon>Viridiplantae</taxon>
        <taxon>Streptophyta</taxon>
        <taxon>Embryophyta</taxon>
        <taxon>Tracheophyta</taxon>
        <taxon>Spermatophyta</taxon>
        <taxon>Magnoliopsida</taxon>
        <taxon>eudicotyledons</taxon>
        <taxon>Gunneridae</taxon>
        <taxon>Pentapetalae</taxon>
        <taxon>rosids</taxon>
        <taxon>fabids</taxon>
        <taxon>Rosales</taxon>
        <taxon>Cannabaceae</taxon>
        <taxon>Cannabis</taxon>
    </lineage>
</organism>
<feature type="region of interest" description="Disordered" evidence="3">
    <location>
        <begin position="85"/>
        <end position="161"/>
    </location>
</feature>